<dbReference type="AlphaFoldDB" id="A0A8J8GI64"/>
<evidence type="ECO:0000313" key="3">
    <source>
        <dbReference type="Proteomes" id="UP000625804"/>
    </source>
</evidence>
<dbReference type="RefSeq" id="WP_173732030.1">
    <property type="nucleotide sequence ID" value="NZ_JABTTE010000022.1"/>
</dbReference>
<keyword evidence="3" id="KW-1185">Reference proteome</keyword>
<evidence type="ECO:0000256" key="1">
    <source>
        <dbReference type="SAM" id="MobiDB-lite"/>
    </source>
</evidence>
<comment type="caution">
    <text evidence="2">The sequence shown here is derived from an EMBL/GenBank/DDBJ whole genome shotgun (WGS) entry which is preliminary data.</text>
</comment>
<dbReference type="Proteomes" id="UP000625804">
    <property type="component" value="Unassembled WGS sequence"/>
</dbReference>
<evidence type="ECO:0000313" key="2">
    <source>
        <dbReference type="EMBL" id="NSL52833.1"/>
    </source>
</evidence>
<dbReference type="EMBL" id="JABTTE010000022">
    <property type="protein sequence ID" value="NSL52833.1"/>
    <property type="molecule type" value="Genomic_DNA"/>
</dbReference>
<feature type="compositionally biased region" description="Basic and acidic residues" evidence="1">
    <location>
        <begin position="296"/>
        <end position="319"/>
    </location>
</feature>
<dbReference type="InterPro" id="IPR011009">
    <property type="entry name" value="Kinase-like_dom_sf"/>
</dbReference>
<evidence type="ECO:0008006" key="4">
    <source>
        <dbReference type="Google" id="ProtNLM"/>
    </source>
</evidence>
<name>A0A8J8GI64_9BACI</name>
<dbReference type="Gene3D" id="1.10.510.10">
    <property type="entry name" value="Transferase(Phosphotransferase) domain 1"/>
    <property type="match status" value="1"/>
</dbReference>
<dbReference type="SUPFAM" id="SSF56112">
    <property type="entry name" value="Protein kinase-like (PK-like)"/>
    <property type="match status" value="1"/>
</dbReference>
<proteinExistence type="predicted"/>
<accession>A0A8J8GI64</accession>
<protein>
    <recommendedName>
        <fullName evidence="4">Serine/threonine protein kinase</fullName>
    </recommendedName>
</protein>
<sequence length="328" mass="39306">MDTKELKKYLKRITVRNVENADVEVENYSPLEMIGKGRQGAVFKFTDGICVKVFGNEEDCEREYYALLLGQHTNLFPKVYAKGPDYIAMEMINGVDLREYLQSQPLTKELSAKLIEMLITFKEIGFERIDHHKRQIFIQPDGNLKVIDVARTVWRDRVYPYPRKLLTSLGEDYKAMFLEHVQELAPELYEEWQHYIRMEELSRQIYENVLNEYRESRKDQLKIKSKKLLTTNDEVKYKISLEGLMHKVFKEEWVKTMLAIGYDPEKVMKKIDEYWDQYERTERTKFVIKGKVVENPKQTESEDEKSNKKNKWNKIEKNKKQIPRRRIR</sequence>
<reference evidence="2" key="1">
    <citation type="submission" date="2020-06" db="EMBL/GenBank/DDBJ databases">
        <title>A novel thermopfilic bacterium from Erzurum, Turkey.</title>
        <authorList>
            <person name="Adiguzel A."/>
            <person name="Ay H."/>
            <person name="Baltaci M.O."/>
        </authorList>
    </citation>
    <scope>NUCLEOTIDE SEQUENCE</scope>
    <source>
        <strain evidence="2">P2</strain>
    </source>
</reference>
<feature type="region of interest" description="Disordered" evidence="1">
    <location>
        <begin position="296"/>
        <end position="328"/>
    </location>
</feature>
<organism evidence="2 3">
    <name type="scientific">Calidifontibacillus erzurumensis</name>
    <dbReference type="NCBI Taxonomy" id="2741433"/>
    <lineage>
        <taxon>Bacteria</taxon>
        <taxon>Bacillati</taxon>
        <taxon>Bacillota</taxon>
        <taxon>Bacilli</taxon>
        <taxon>Bacillales</taxon>
        <taxon>Bacillaceae</taxon>
        <taxon>Calidifontibacillus/Schinkia group</taxon>
        <taxon>Calidifontibacillus</taxon>
    </lineage>
</organism>
<gene>
    <name evidence="2" type="ORF">HR057_13835</name>
</gene>